<dbReference type="PANTHER" id="PTHR43133:SF62">
    <property type="entry name" value="RNA POLYMERASE SIGMA FACTOR SIGZ"/>
    <property type="match status" value="1"/>
</dbReference>
<accession>A0A7W3IPR7</accession>
<dbReference type="AlphaFoldDB" id="A0A7W3IPR7"/>
<gene>
    <name evidence="7" type="ORF">FHX74_000563</name>
</gene>
<dbReference type="PANTHER" id="PTHR43133">
    <property type="entry name" value="RNA POLYMERASE ECF-TYPE SIGMA FACTO"/>
    <property type="match status" value="1"/>
</dbReference>
<dbReference type="Gene3D" id="1.10.1740.10">
    <property type="match status" value="1"/>
</dbReference>
<evidence type="ECO:0000256" key="2">
    <source>
        <dbReference type="ARBA" id="ARBA00023015"/>
    </source>
</evidence>
<dbReference type="InterPro" id="IPR013249">
    <property type="entry name" value="RNA_pol_sigma70_r4_t2"/>
</dbReference>
<evidence type="ECO:0000256" key="4">
    <source>
        <dbReference type="ARBA" id="ARBA00023163"/>
    </source>
</evidence>
<dbReference type="Gene3D" id="1.10.10.10">
    <property type="entry name" value="Winged helix-like DNA-binding domain superfamily/Winged helix DNA-binding domain"/>
    <property type="match status" value="1"/>
</dbReference>
<dbReference type="GO" id="GO:0003677">
    <property type="term" value="F:DNA binding"/>
    <property type="evidence" value="ECO:0007669"/>
    <property type="project" value="InterPro"/>
</dbReference>
<dbReference type="NCBIfam" id="TIGR02937">
    <property type="entry name" value="sigma70-ECF"/>
    <property type="match status" value="1"/>
</dbReference>
<evidence type="ECO:0000256" key="3">
    <source>
        <dbReference type="ARBA" id="ARBA00023082"/>
    </source>
</evidence>
<evidence type="ECO:0000256" key="1">
    <source>
        <dbReference type="ARBA" id="ARBA00010641"/>
    </source>
</evidence>
<dbReference type="InterPro" id="IPR013324">
    <property type="entry name" value="RNA_pol_sigma_r3/r4-like"/>
</dbReference>
<reference evidence="7 8" key="1">
    <citation type="submission" date="2020-07" db="EMBL/GenBank/DDBJ databases">
        <title>Sequencing the genomes of 1000 actinobacteria strains.</title>
        <authorList>
            <person name="Klenk H.-P."/>
        </authorList>
    </citation>
    <scope>NUCLEOTIDE SEQUENCE [LARGE SCALE GENOMIC DNA]</scope>
    <source>
        <strain evidence="7 8">DSM 100723</strain>
    </source>
</reference>
<dbReference type="InterPro" id="IPR036388">
    <property type="entry name" value="WH-like_DNA-bd_sf"/>
</dbReference>
<dbReference type="InterPro" id="IPR013325">
    <property type="entry name" value="RNA_pol_sigma_r2"/>
</dbReference>
<feature type="domain" description="RNA polymerase sigma-70 region 2" evidence="5">
    <location>
        <begin position="27"/>
        <end position="83"/>
    </location>
</feature>
<sequence length="180" mass="19583">MVSTHDEDDPAVVAAFVAGDADAFARIYERWSPLVYSLALRSLKQIRAAEDVTEHVFTTAWDRRASIDPDQLVVSAWLIRLTHDELAGRADAAGGAVTTAPGGPAGEAAEQDIIERLSVTDGLTHLDAPDRRVLQLALVDHLSHDEIAERTNLPPLAVRAKIHQSLMTLRDQLEVQTGAH</sequence>
<dbReference type="EMBL" id="JACGWT010000001">
    <property type="protein sequence ID" value="MBA8792969.1"/>
    <property type="molecule type" value="Genomic_DNA"/>
</dbReference>
<dbReference type="GO" id="GO:0006352">
    <property type="term" value="P:DNA-templated transcription initiation"/>
    <property type="evidence" value="ECO:0007669"/>
    <property type="project" value="InterPro"/>
</dbReference>
<dbReference type="InterPro" id="IPR039425">
    <property type="entry name" value="RNA_pol_sigma-70-like"/>
</dbReference>
<name>A0A7W3IPR7_9ACTN</name>
<proteinExistence type="inferred from homology"/>
<dbReference type="InterPro" id="IPR014284">
    <property type="entry name" value="RNA_pol_sigma-70_dom"/>
</dbReference>
<dbReference type="GO" id="GO:0016987">
    <property type="term" value="F:sigma factor activity"/>
    <property type="evidence" value="ECO:0007669"/>
    <property type="project" value="UniProtKB-KW"/>
</dbReference>
<keyword evidence="8" id="KW-1185">Reference proteome</keyword>
<protein>
    <submittedName>
        <fullName evidence="7">RNA polymerase sigma-70 factor (ECF subfamily)</fullName>
    </submittedName>
</protein>
<dbReference type="RefSeq" id="WP_182558539.1">
    <property type="nucleotide sequence ID" value="NZ_JACGWT010000001.1"/>
</dbReference>
<keyword evidence="2" id="KW-0805">Transcription regulation</keyword>
<feature type="domain" description="RNA polymerase sigma factor 70 region 4 type 2" evidence="6">
    <location>
        <begin position="121"/>
        <end position="168"/>
    </location>
</feature>
<keyword evidence="4" id="KW-0804">Transcription</keyword>
<dbReference type="SUPFAM" id="SSF88659">
    <property type="entry name" value="Sigma3 and sigma4 domains of RNA polymerase sigma factors"/>
    <property type="match status" value="1"/>
</dbReference>
<dbReference type="Proteomes" id="UP000523079">
    <property type="component" value="Unassembled WGS sequence"/>
</dbReference>
<comment type="caution">
    <text evidence="7">The sequence shown here is derived from an EMBL/GenBank/DDBJ whole genome shotgun (WGS) entry which is preliminary data.</text>
</comment>
<dbReference type="InterPro" id="IPR007627">
    <property type="entry name" value="RNA_pol_sigma70_r2"/>
</dbReference>
<evidence type="ECO:0000259" key="5">
    <source>
        <dbReference type="Pfam" id="PF04542"/>
    </source>
</evidence>
<dbReference type="SUPFAM" id="SSF88946">
    <property type="entry name" value="Sigma2 domain of RNA polymerase sigma factors"/>
    <property type="match status" value="1"/>
</dbReference>
<comment type="similarity">
    <text evidence="1">Belongs to the sigma-70 factor family. ECF subfamily.</text>
</comment>
<organism evidence="7 8">
    <name type="scientific">Microlunatus kandeliicorticis</name>
    <dbReference type="NCBI Taxonomy" id="1759536"/>
    <lineage>
        <taxon>Bacteria</taxon>
        <taxon>Bacillati</taxon>
        <taxon>Actinomycetota</taxon>
        <taxon>Actinomycetes</taxon>
        <taxon>Propionibacteriales</taxon>
        <taxon>Propionibacteriaceae</taxon>
        <taxon>Microlunatus</taxon>
    </lineage>
</organism>
<dbReference type="Pfam" id="PF08281">
    <property type="entry name" value="Sigma70_r4_2"/>
    <property type="match status" value="1"/>
</dbReference>
<evidence type="ECO:0000313" key="7">
    <source>
        <dbReference type="EMBL" id="MBA8792969.1"/>
    </source>
</evidence>
<keyword evidence="3" id="KW-0731">Sigma factor</keyword>
<dbReference type="Pfam" id="PF04542">
    <property type="entry name" value="Sigma70_r2"/>
    <property type="match status" value="1"/>
</dbReference>
<evidence type="ECO:0000259" key="6">
    <source>
        <dbReference type="Pfam" id="PF08281"/>
    </source>
</evidence>
<evidence type="ECO:0000313" key="8">
    <source>
        <dbReference type="Proteomes" id="UP000523079"/>
    </source>
</evidence>